<evidence type="ECO:0000313" key="7">
    <source>
        <dbReference type="Proteomes" id="UP000423274"/>
    </source>
</evidence>
<comment type="subcellular location">
    <subcellularLocation>
        <location evidence="1">Membrane</location>
        <topology evidence="1">Multi-pass membrane protein</topology>
    </subcellularLocation>
</comment>
<keyword evidence="3 5" id="KW-1133">Transmembrane helix</keyword>
<name>A0AAP9HF06_LACPA</name>
<evidence type="ECO:0000256" key="2">
    <source>
        <dbReference type="ARBA" id="ARBA00022692"/>
    </source>
</evidence>
<sequence>MMAQKKTDALNLSLLILALTLEISFSHAVKLNVALIVLALGFLGWRRAFKSLIVLLLLPLIPAASSYWAITLHATDTSYALLLFVRTYAFTALGLVFLTGVDLEALLLWLEQHKLSPNFVYGLLVVIHALPQIMREVADLREASLLRGQKLRPWSPLIYVKVIFVAMAWQDQYVTAMYAHGYTEGGSRTIQRQLTSSRRGLLMAGVVFVMVNLIGH</sequence>
<dbReference type="EMBL" id="CP022954">
    <property type="protein sequence ID" value="QGV16897.1"/>
    <property type="molecule type" value="Genomic_DNA"/>
</dbReference>
<proteinExistence type="predicted"/>
<dbReference type="AlphaFoldDB" id="A0AAP9HF06"/>
<dbReference type="GO" id="GO:0005886">
    <property type="term" value="C:plasma membrane"/>
    <property type="evidence" value="ECO:0007669"/>
    <property type="project" value="UniProtKB-ARBA"/>
</dbReference>
<keyword evidence="2 5" id="KW-0812">Transmembrane</keyword>
<keyword evidence="4 5" id="KW-0472">Membrane</keyword>
<accession>A0AAP9HF06</accession>
<evidence type="ECO:0000256" key="5">
    <source>
        <dbReference type="SAM" id="Phobius"/>
    </source>
</evidence>
<dbReference type="InterPro" id="IPR003339">
    <property type="entry name" value="ABC/ECF_trnsptr_transmembrane"/>
</dbReference>
<organism evidence="6 7">
    <name type="scientific">Lacticaseibacillus paracasei subsp. paracasei</name>
    <dbReference type="NCBI Taxonomy" id="47714"/>
    <lineage>
        <taxon>Bacteria</taxon>
        <taxon>Bacillati</taxon>
        <taxon>Bacillota</taxon>
        <taxon>Bacilli</taxon>
        <taxon>Lactobacillales</taxon>
        <taxon>Lactobacillaceae</taxon>
        <taxon>Lacticaseibacillus</taxon>
    </lineage>
</organism>
<gene>
    <name evidence="6" type="ORF">LCAKO_0317</name>
</gene>
<protein>
    <submittedName>
        <fullName evidence="6">Cobalt ABC transporter permease, YkoC protein</fullName>
    </submittedName>
</protein>
<feature type="transmembrane region" description="Helical" evidence="5">
    <location>
        <begin position="52"/>
        <end position="72"/>
    </location>
</feature>
<feature type="transmembrane region" description="Helical" evidence="5">
    <location>
        <begin position="199"/>
        <end position="215"/>
    </location>
</feature>
<evidence type="ECO:0000256" key="3">
    <source>
        <dbReference type="ARBA" id="ARBA00022989"/>
    </source>
</evidence>
<evidence type="ECO:0000256" key="4">
    <source>
        <dbReference type="ARBA" id="ARBA00023136"/>
    </source>
</evidence>
<evidence type="ECO:0000313" key="6">
    <source>
        <dbReference type="EMBL" id="QGV16897.1"/>
    </source>
</evidence>
<evidence type="ECO:0000256" key="1">
    <source>
        <dbReference type="ARBA" id="ARBA00004141"/>
    </source>
</evidence>
<dbReference type="Proteomes" id="UP000423274">
    <property type="component" value="Chromosome"/>
</dbReference>
<reference evidence="6 7" key="1">
    <citation type="submission" date="2017-08" db="EMBL/GenBank/DDBJ databases">
        <title>Genome sequence, comparative genomics and functional analysis of the highly adhesive Lactobacillus paracasei Kobulty strain.</title>
        <authorList>
            <person name="Koryszewska-Baginska A."/>
            <person name="Grynberg M."/>
            <person name="Aleksandrzak-Piekarczyk T."/>
        </authorList>
    </citation>
    <scope>NUCLEOTIDE SEQUENCE [LARGE SCALE GENOMIC DNA]</scope>
    <source>
        <strain evidence="6 7">IBB3423</strain>
    </source>
</reference>
<dbReference type="CDD" id="cd16914">
    <property type="entry name" value="EcfT"/>
    <property type="match status" value="1"/>
</dbReference>